<gene>
    <name evidence="4" type="ORF">PENANT_c021G09269</name>
</gene>
<feature type="region of interest" description="Disordered" evidence="2">
    <location>
        <begin position="48"/>
        <end position="72"/>
    </location>
</feature>
<feature type="domain" description="EthD" evidence="3">
    <location>
        <begin position="12"/>
        <end position="99"/>
    </location>
</feature>
<dbReference type="OrthoDB" id="2519291at2759"/>
<reference evidence="5" key="1">
    <citation type="journal article" date="2017" name="Nat. Microbiol.">
        <title>Global analysis of biosynthetic gene clusters reveals vast potential of secondary metabolite production in Penicillium species.</title>
        <authorList>
            <person name="Nielsen J.C."/>
            <person name="Grijseels S."/>
            <person name="Prigent S."/>
            <person name="Ji B."/>
            <person name="Dainat J."/>
            <person name="Nielsen K.F."/>
            <person name="Frisvad J.C."/>
            <person name="Workman M."/>
            <person name="Nielsen J."/>
        </authorList>
    </citation>
    <scope>NUCLEOTIDE SEQUENCE [LARGE SCALE GENOMIC DNA]</scope>
    <source>
        <strain evidence="5">IBT 31811</strain>
    </source>
</reference>
<comment type="caution">
    <text evidence="4">The sequence shown here is derived from an EMBL/GenBank/DDBJ whole genome shotgun (WGS) entry which is preliminary data.</text>
</comment>
<dbReference type="InterPro" id="IPR011008">
    <property type="entry name" value="Dimeric_a/b-barrel"/>
</dbReference>
<evidence type="ECO:0000259" key="3">
    <source>
        <dbReference type="Pfam" id="PF07110"/>
    </source>
</evidence>
<dbReference type="Proteomes" id="UP000191672">
    <property type="component" value="Unassembled WGS sequence"/>
</dbReference>
<organism evidence="4 5">
    <name type="scientific">Penicillium antarcticum</name>
    <dbReference type="NCBI Taxonomy" id="416450"/>
    <lineage>
        <taxon>Eukaryota</taxon>
        <taxon>Fungi</taxon>
        <taxon>Dikarya</taxon>
        <taxon>Ascomycota</taxon>
        <taxon>Pezizomycotina</taxon>
        <taxon>Eurotiomycetes</taxon>
        <taxon>Eurotiomycetidae</taxon>
        <taxon>Eurotiales</taxon>
        <taxon>Aspergillaceae</taxon>
        <taxon>Penicillium</taxon>
    </lineage>
</organism>
<dbReference type="EMBL" id="MDYN01000021">
    <property type="protein sequence ID" value="OQD82505.1"/>
    <property type="molecule type" value="Genomic_DNA"/>
</dbReference>
<dbReference type="Gene3D" id="3.30.70.100">
    <property type="match status" value="1"/>
</dbReference>
<evidence type="ECO:0000256" key="1">
    <source>
        <dbReference type="ARBA" id="ARBA00005986"/>
    </source>
</evidence>
<dbReference type="GO" id="GO:0016491">
    <property type="term" value="F:oxidoreductase activity"/>
    <property type="evidence" value="ECO:0007669"/>
    <property type="project" value="InterPro"/>
</dbReference>
<dbReference type="Pfam" id="PF07110">
    <property type="entry name" value="EthD"/>
    <property type="match status" value="1"/>
</dbReference>
<evidence type="ECO:0000256" key="2">
    <source>
        <dbReference type="SAM" id="MobiDB-lite"/>
    </source>
</evidence>
<dbReference type="STRING" id="416450.A0A1V6PZW7"/>
<dbReference type="AlphaFoldDB" id="A0A1V6PZW7"/>
<evidence type="ECO:0000313" key="4">
    <source>
        <dbReference type="EMBL" id="OQD82505.1"/>
    </source>
</evidence>
<accession>A0A1V6PZW7</accession>
<dbReference type="InterPro" id="IPR009799">
    <property type="entry name" value="EthD_dom"/>
</dbReference>
<name>A0A1V6PZW7_9EURO</name>
<sequence length="111" mass="12271">MPISALLYVSRKPNISSEDFRKHYEAHLELLKKLAGDGLPLSHKRSYIARTTVTSPPDDATTRNSRTPGTICHGQQTELDFDVYAELTFADQAAFEALHARVTATDAVAQI</sequence>
<keyword evidence="5" id="KW-1185">Reference proteome</keyword>
<feature type="compositionally biased region" description="Polar residues" evidence="2">
    <location>
        <begin position="62"/>
        <end position="72"/>
    </location>
</feature>
<comment type="similarity">
    <text evidence="1">Belongs to the tpcK family.</text>
</comment>
<dbReference type="SUPFAM" id="SSF54909">
    <property type="entry name" value="Dimeric alpha+beta barrel"/>
    <property type="match status" value="1"/>
</dbReference>
<evidence type="ECO:0000313" key="5">
    <source>
        <dbReference type="Proteomes" id="UP000191672"/>
    </source>
</evidence>
<proteinExistence type="inferred from homology"/>
<protein>
    <recommendedName>
        <fullName evidence="3">EthD domain-containing protein</fullName>
    </recommendedName>
</protein>